<protein>
    <submittedName>
        <fullName evidence="2">Uncharacterized protein</fullName>
    </submittedName>
</protein>
<organism evidence="2 3">
    <name type="scientific">Penicillium citrinum</name>
    <dbReference type="NCBI Taxonomy" id="5077"/>
    <lineage>
        <taxon>Eukaryota</taxon>
        <taxon>Fungi</taxon>
        <taxon>Dikarya</taxon>
        <taxon>Ascomycota</taxon>
        <taxon>Pezizomycotina</taxon>
        <taxon>Eurotiomycetes</taxon>
        <taxon>Eurotiomycetidae</taxon>
        <taxon>Eurotiales</taxon>
        <taxon>Aspergillaceae</taxon>
        <taxon>Penicillium</taxon>
    </lineage>
</organism>
<reference evidence="2" key="1">
    <citation type="submission" date="2022-11" db="EMBL/GenBank/DDBJ databases">
        <authorList>
            <person name="Petersen C."/>
        </authorList>
    </citation>
    <scope>NUCLEOTIDE SEQUENCE</scope>
    <source>
        <strain evidence="2">IBT 23319</strain>
    </source>
</reference>
<evidence type="ECO:0000313" key="2">
    <source>
        <dbReference type="EMBL" id="KAJ5223211.1"/>
    </source>
</evidence>
<sequence>MKANRARRVRLGAAPLGWARCAWVITGAGGCAGGGQAMYGLGQGPVLAVAPPRAAPAVGGPGVSQPSLCAGIPAGRPTARAPVAPRGSGDDGRRGGGPGRIRPGSRRGRIRQLAGGSWRAARGEGEEPRTTSGALDRPRRGGRTLNAQGGNAGRGRLGRVIQLASWRGGGPRRYISHPGGCTTYPLYIYPTYIPSPQSMYISGGVPVPRGSLPK</sequence>
<evidence type="ECO:0000313" key="3">
    <source>
        <dbReference type="Proteomes" id="UP001147733"/>
    </source>
</evidence>
<accession>A0A9W9NNQ5</accession>
<gene>
    <name evidence="2" type="ORF">N7469_009451</name>
</gene>
<proteinExistence type="predicted"/>
<reference evidence="2" key="2">
    <citation type="journal article" date="2023" name="IMA Fungus">
        <title>Comparative genomic study of the Penicillium genus elucidates a diverse pangenome and 15 lateral gene transfer events.</title>
        <authorList>
            <person name="Petersen C."/>
            <person name="Sorensen T."/>
            <person name="Nielsen M.R."/>
            <person name="Sondergaard T.E."/>
            <person name="Sorensen J.L."/>
            <person name="Fitzpatrick D.A."/>
            <person name="Frisvad J.C."/>
            <person name="Nielsen K.L."/>
        </authorList>
    </citation>
    <scope>NUCLEOTIDE SEQUENCE</scope>
    <source>
        <strain evidence="2">IBT 23319</strain>
    </source>
</reference>
<dbReference type="GeneID" id="81387530"/>
<evidence type="ECO:0000256" key="1">
    <source>
        <dbReference type="SAM" id="MobiDB-lite"/>
    </source>
</evidence>
<dbReference type="EMBL" id="JAPQKT010000008">
    <property type="protein sequence ID" value="KAJ5223211.1"/>
    <property type="molecule type" value="Genomic_DNA"/>
</dbReference>
<dbReference type="AlphaFoldDB" id="A0A9W9NNQ5"/>
<name>A0A9W9NNQ5_PENCI</name>
<comment type="caution">
    <text evidence="2">The sequence shown here is derived from an EMBL/GenBank/DDBJ whole genome shotgun (WGS) entry which is preliminary data.</text>
</comment>
<keyword evidence="3" id="KW-1185">Reference proteome</keyword>
<feature type="region of interest" description="Disordered" evidence="1">
    <location>
        <begin position="58"/>
        <end position="154"/>
    </location>
</feature>
<dbReference type="PROSITE" id="PS51257">
    <property type="entry name" value="PROKAR_LIPOPROTEIN"/>
    <property type="match status" value="1"/>
</dbReference>
<dbReference type="RefSeq" id="XP_056498128.1">
    <property type="nucleotide sequence ID" value="XM_056648363.1"/>
</dbReference>
<dbReference type="Proteomes" id="UP001147733">
    <property type="component" value="Unassembled WGS sequence"/>
</dbReference>